<accession>A0ABS9TL89</accession>
<comment type="caution">
    <text evidence="7">The sequence shown here is derived from an EMBL/GenBank/DDBJ whole genome shotgun (WGS) entry which is preliminary data.</text>
</comment>
<organism evidence="7 8">
    <name type="scientific">Pseudonocardia alaniniphila</name>
    <dbReference type="NCBI Taxonomy" id="75291"/>
    <lineage>
        <taxon>Bacteria</taxon>
        <taxon>Bacillati</taxon>
        <taxon>Actinomycetota</taxon>
        <taxon>Actinomycetes</taxon>
        <taxon>Pseudonocardiales</taxon>
        <taxon>Pseudonocardiaceae</taxon>
        <taxon>Pseudonocardia</taxon>
    </lineage>
</organism>
<keyword evidence="2" id="KW-0285">Flavoprotein</keyword>
<dbReference type="SUPFAM" id="SSF51905">
    <property type="entry name" value="FAD/NAD(P)-binding domain"/>
    <property type="match status" value="1"/>
</dbReference>
<gene>
    <name evidence="7" type="ORF">MMF94_26075</name>
</gene>
<feature type="domain" description="FAD-binding" evidence="6">
    <location>
        <begin position="8"/>
        <end position="343"/>
    </location>
</feature>
<evidence type="ECO:0000256" key="4">
    <source>
        <dbReference type="ARBA" id="ARBA00023002"/>
    </source>
</evidence>
<dbReference type="PANTHER" id="PTHR13789">
    <property type="entry name" value="MONOOXYGENASE"/>
    <property type="match status" value="1"/>
</dbReference>
<dbReference type="Gene3D" id="3.50.50.60">
    <property type="entry name" value="FAD/NAD(P)-binding domain"/>
    <property type="match status" value="1"/>
</dbReference>
<dbReference type="SUPFAM" id="SSF54373">
    <property type="entry name" value="FAD-linked reductases, C-terminal domain"/>
    <property type="match status" value="1"/>
</dbReference>
<evidence type="ECO:0000259" key="6">
    <source>
        <dbReference type="Pfam" id="PF01494"/>
    </source>
</evidence>
<evidence type="ECO:0000313" key="8">
    <source>
        <dbReference type="Proteomes" id="UP001299970"/>
    </source>
</evidence>
<keyword evidence="5 7" id="KW-0503">Monooxygenase</keyword>
<dbReference type="Proteomes" id="UP001299970">
    <property type="component" value="Unassembled WGS sequence"/>
</dbReference>
<evidence type="ECO:0000256" key="1">
    <source>
        <dbReference type="ARBA" id="ARBA00001974"/>
    </source>
</evidence>
<name>A0ABS9TL89_9PSEU</name>
<dbReference type="PRINTS" id="PR00420">
    <property type="entry name" value="RNGMNOXGNASE"/>
</dbReference>
<evidence type="ECO:0000256" key="3">
    <source>
        <dbReference type="ARBA" id="ARBA00022827"/>
    </source>
</evidence>
<dbReference type="PANTHER" id="PTHR13789:SF318">
    <property type="entry name" value="GERANYLGERANYL DIPHOSPHATE REDUCTASE"/>
    <property type="match status" value="1"/>
</dbReference>
<dbReference type="InterPro" id="IPR050493">
    <property type="entry name" value="FAD-dep_Monooxygenase_BioMet"/>
</dbReference>
<comment type="cofactor">
    <cofactor evidence="1">
        <name>FAD</name>
        <dbReference type="ChEBI" id="CHEBI:57692"/>
    </cofactor>
</comment>
<dbReference type="GO" id="GO:0004497">
    <property type="term" value="F:monooxygenase activity"/>
    <property type="evidence" value="ECO:0007669"/>
    <property type="project" value="UniProtKB-KW"/>
</dbReference>
<proteinExistence type="predicted"/>
<keyword evidence="4" id="KW-0560">Oxidoreductase</keyword>
<evidence type="ECO:0000256" key="2">
    <source>
        <dbReference type="ARBA" id="ARBA00022630"/>
    </source>
</evidence>
<protein>
    <submittedName>
        <fullName evidence="7">FAD-dependent monooxygenase</fullName>
    </submittedName>
</protein>
<reference evidence="7 8" key="1">
    <citation type="submission" date="2022-03" db="EMBL/GenBank/DDBJ databases">
        <title>Pseudonocardia alaer sp. nov., a novel actinomycete isolated from reed forest soil.</title>
        <authorList>
            <person name="Wang L."/>
        </authorList>
    </citation>
    <scope>NUCLEOTIDE SEQUENCE [LARGE SCALE GENOMIC DNA]</scope>
    <source>
        <strain evidence="7 8">Y-16303</strain>
    </source>
</reference>
<dbReference type="EMBL" id="JAKXMK010000024">
    <property type="protein sequence ID" value="MCH6169178.1"/>
    <property type="molecule type" value="Genomic_DNA"/>
</dbReference>
<sequence length="403" mass="43250">MSRPERSEFLVIGGGIGGLTAALALARAGRPVRVLERAAQFGEIGAGLQVAPNASRVLDRLGVLSDVVRDAFFPSRLVLGDAMTGEPITALETADAFRERFGHRYFVTHRADLHRAIQTACEESGLVELLPSKHVVRVESREGGALAACADGTEYETAALVAADGLHSTTRDMLIDDGAPVDSGYVAYRGTVPVEALAEHGGLRVPDGMVIWAGPGLHLVQYPVRRGALVNQVATFDTRRYPSEEDIGRQVDRVFERTCAAVAHGVGLMDHSRRWPMVDRAPTGGWTSGRITLVGDAAHPMLQYLAQGACQAIEDSVVLADSVTAHPGDVDAAFAAYEALRFPRTSRVQTTAQTWGDILHVDGVSAMMRSALLSPRAGDDFGIVDWLYGYDPTSVARENLLAR</sequence>
<evidence type="ECO:0000256" key="5">
    <source>
        <dbReference type="ARBA" id="ARBA00023033"/>
    </source>
</evidence>
<keyword evidence="8" id="KW-1185">Reference proteome</keyword>
<evidence type="ECO:0000313" key="7">
    <source>
        <dbReference type="EMBL" id="MCH6169178.1"/>
    </source>
</evidence>
<dbReference type="InterPro" id="IPR036188">
    <property type="entry name" value="FAD/NAD-bd_sf"/>
</dbReference>
<dbReference type="Pfam" id="PF01494">
    <property type="entry name" value="FAD_binding_3"/>
    <property type="match status" value="1"/>
</dbReference>
<dbReference type="InterPro" id="IPR002938">
    <property type="entry name" value="FAD-bd"/>
</dbReference>
<dbReference type="RefSeq" id="WP_241039827.1">
    <property type="nucleotide sequence ID" value="NZ_BAAAJF010000021.1"/>
</dbReference>
<keyword evidence="3" id="KW-0274">FAD</keyword>